<dbReference type="AlphaFoldDB" id="A0A511QNJ8"/>
<organism evidence="1 2">
    <name type="scientific">Vibrio superstes NBRC 103154</name>
    <dbReference type="NCBI Taxonomy" id="1219062"/>
    <lineage>
        <taxon>Bacteria</taxon>
        <taxon>Pseudomonadati</taxon>
        <taxon>Pseudomonadota</taxon>
        <taxon>Gammaproteobacteria</taxon>
        <taxon>Vibrionales</taxon>
        <taxon>Vibrionaceae</taxon>
        <taxon>Vibrio</taxon>
    </lineage>
</organism>
<keyword evidence="2" id="KW-1185">Reference proteome</keyword>
<gene>
    <name evidence="1" type="ORF">VSU01S_11250</name>
</gene>
<evidence type="ECO:0000313" key="2">
    <source>
        <dbReference type="Proteomes" id="UP000321113"/>
    </source>
</evidence>
<comment type="caution">
    <text evidence="1">The sequence shown here is derived from an EMBL/GenBank/DDBJ whole genome shotgun (WGS) entry which is preliminary data.</text>
</comment>
<reference evidence="1 2" key="1">
    <citation type="submission" date="2019-07" db="EMBL/GenBank/DDBJ databases">
        <title>Whole genome shotgun sequence of Vibrio superstes NBRC 103154.</title>
        <authorList>
            <person name="Hosoyama A."/>
            <person name="Uohara A."/>
            <person name="Ohji S."/>
            <person name="Ichikawa N."/>
        </authorList>
    </citation>
    <scope>NUCLEOTIDE SEQUENCE [LARGE SCALE GENOMIC DNA]</scope>
    <source>
        <strain evidence="1 2">NBRC 103154</strain>
    </source>
</reference>
<evidence type="ECO:0000313" key="1">
    <source>
        <dbReference type="EMBL" id="GEM78880.1"/>
    </source>
</evidence>
<name>A0A511QNJ8_9VIBR</name>
<dbReference type="Proteomes" id="UP000321113">
    <property type="component" value="Unassembled WGS sequence"/>
</dbReference>
<protein>
    <submittedName>
        <fullName evidence="1">Uncharacterized protein</fullName>
    </submittedName>
</protein>
<proteinExistence type="predicted"/>
<accession>A0A511QNJ8</accession>
<sequence length="59" mass="6642">MSSLFNVNVGSKPLMSHSLHISKVNLAYKPHTAIRNPTFKMFSFSRISYQAKIAVSEDN</sequence>
<dbReference type="EMBL" id="BJXK01000004">
    <property type="protein sequence ID" value="GEM78880.1"/>
    <property type="molecule type" value="Genomic_DNA"/>
</dbReference>